<proteinExistence type="predicted"/>
<dbReference type="EMBL" id="PZKG01000097">
    <property type="protein sequence ID" value="PTE20556.1"/>
    <property type="molecule type" value="Genomic_DNA"/>
</dbReference>
<keyword evidence="2" id="KW-1185">Reference proteome</keyword>
<reference evidence="1 2" key="1">
    <citation type="submission" date="2018-03" db="EMBL/GenBank/DDBJ databases">
        <title>Cereibacter changlensis.</title>
        <authorList>
            <person name="Meyer T.E."/>
            <person name="Miller S."/>
            <person name="Lodha T."/>
            <person name="Gandham S."/>
            <person name="Chintalapati S."/>
            <person name="Chintalapati V.R."/>
        </authorList>
    </citation>
    <scope>NUCLEOTIDE SEQUENCE [LARGE SCALE GENOMIC DNA]</scope>
    <source>
        <strain evidence="1 2">JA139</strain>
    </source>
</reference>
<protein>
    <submittedName>
        <fullName evidence="1">Uncharacterized protein</fullName>
    </submittedName>
</protein>
<organism evidence="1 2">
    <name type="scientific">Cereibacter changlensis JA139</name>
    <dbReference type="NCBI Taxonomy" id="1188249"/>
    <lineage>
        <taxon>Bacteria</taxon>
        <taxon>Pseudomonadati</taxon>
        <taxon>Pseudomonadota</taxon>
        <taxon>Alphaproteobacteria</taxon>
        <taxon>Rhodobacterales</taxon>
        <taxon>Paracoccaceae</taxon>
        <taxon>Cereibacter</taxon>
    </lineage>
</organism>
<dbReference type="Proteomes" id="UP000241010">
    <property type="component" value="Unassembled WGS sequence"/>
</dbReference>
<dbReference type="AlphaFoldDB" id="A0A2T4JRP5"/>
<name>A0A2T4JRP5_9RHOB</name>
<evidence type="ECO:0000313" key="2">
    <source>
        <dbReference type="Proteomes" id="UP000241010"/>
    </source>
</evidence>
<evidence type="ECO:0000313" key="1">
    <source>
        <dbReference type="EMBL" id="PTE20556.1"/>
    </source>
</evidence>
<comment type="caution">
    <text evidence="1">The sequence shown here is derived from an EMBL/GenBank/DDBJ whole genome shotgun (WGS) entry which is preliminary data.</text>
</comment>
<sequence length="73" mass="7489">MAYRAPETEGALKALSFTGSVLAQRAAQGGRDMDRQLQALADAPRNGALALVVAEEGAEHSVEAPVAGSVSRP</sequence>
<accession>A0A2T4JRP5</accession>
<dbReference type="RefSeq" id="WP_107665029.1">
    <property type="nucleotide sequence ID" value="NZ_PZKG01000097.1"/>
</dbReference>
<gene>
    <name evidence="1" type="ORF">C5F48_16815</name>
</gene>